<protein>
    <submittedName>
        <fullName evidence="1">Uncharacterized protein</fullName>
    </submittedName>
</protein>
<reference evidence="1" key="1">
    <citation type="submission" date="2024-04" db="UniProtKB">
        <authorList>
            <consortium name="EnsemblMetazoa"/>
        </authorList>
    </citation>
    <scope>IDENTIFICATION</scope>
    <source>
        <strain evidence="1">EBRO</strain>
    </source>
</reference>
<proteinExistence type="predicted"/>
<organism evidence="1 2">
    <name type="scientific">Anopheles atroparvus</name>
    <name type="common">European mosquito</name>
    <dbReference type="NCBI Taxonomy" id="41427"/>
    <lineage>
        <taxon>Eukaryota</taxon>
        <taxon>Metazoa</taxon>
        <taxon>Ecdysozoa</taxon>
        <taxon>Arthropoda</taxon>
        <taxon>Hexapoda</taxon>
        <taxon>Insecta</taxon>
        <taxon>Pterygota</taxon>
        <taxon>Neoptera</taxon>
        <taxon>Endopterygota</taxon>
        <taxon>Diptera</taxon>
        <taxon>Nematocera</taxon>
        <taxon>Culicoidea</taxon>
        <taxon>Culicidae</taxon>
        <taxon>Anophelinae</taxon>
        <taxon>Anopheles</taxon>
    </lineage>
</organism>
<evidence type="ECO:0000313" key="2">
    <source>
        <dbReference type="Proteomes" id="UP000075880"/>
    </source>
</evidence>
<evidence type="ECO:0000313" key="1">
    <source>
        <dbReference type="EnsemblMetazoa" id="ENSAATROPP002594"/>
    </source>
</evidence>
<dbReference type="EnsemblMetazoa" id="ENSAATROPT002700">
    <property type="protein sequence ID" value="ENSAATROPP002594"/>
    <property type="gene ID" value="ENSAATROPG002139"/>
</dbReference>
<dbReference type="AlphaFoldDB" id="A0AAG5CVQ3"/>
<name>A0AAG5CVQ3_ANOAO</name>
<sequence length="108" mass="11942">DGIVSYRDRQLTQLPAGVRPERVPVRNRASKRHQAHLQSAAYDWLPAVHVQPAEQLVLLRTALFVIFCCIRCSRTTGRAACTATTTSTVFLRSCKVTGATRSSTRADT</sequence>
<accession>A0AAG5CVQ3</accession>
<dbReference type="Proteomes" id="UP000075880">
    <property type="component" value="Unassembled WGS sequence"/>
</dbReference>
<keyword evidence="2" id="KW-1185">Reference proteome</keyword>